<dbReference type="PANTHER" id="PTHR42887">
    <property type="entry name" value="OS12G0638800 PROTEIN"/>
    <property type="match status" value="1"/>
</dbReference>
<dbReference type="PRINTS" id="PR00411">
    <property type="entry name" value="PNDRDTASEI"/>
</dbReference>
<dbReference type="InterPro" id="IPR004792">
    <property type="entry name" value="BaiN-like"/>
</dbReference>
<keyword evidence="2" id="KW-0285">Flavoprotein</keyword>
<evidence type="ECO:0000259" key="4">
    <source>
        <dbReference type="Pfam" id="PF03486"/>
    </source>
</evidence>
<dbReference type="InterPro" id="IPR055178">
    <property type="entry name" value="RsdA/BaiN/AoA(So)-like_dom"/>
</dbReference>
<accession>A0A933I9V8</accession>
<feature type="domain" description="RsdA/BaiN/AoA(So)-like insert" evidence="5">
    <location>
        <begin position="189"/>
        <end position="346"/>
    </location>
</feature>
<dbReference type="PRINTS" id="PR00368">
    <property type="entry name" value="FADPNR"/>
</dbReference>
<feature type="domain" description="RsdA/BaiN/AoA(So)-like Rossmann fold-like" evidence="4">
    <location>
        <begin position="5"/>
        <end position="399"/>
    </location>
</feature>
<name>A0A933I9V8_UNCT6</name>
<dbReference type="InterPro" id="IPR036188">
    <property type="entry name" value="FAD/NAD-bd_sf"/>
</dbReference>
<dbReference type="Gene3D" id="1.10.8.260">
    <property type="entry name" value="HI0933 insert domain-like"/>
    <property type="match status" value="1"/>
</dbReference>
<dbReference type="InterPro" id="IPR023166">
    <property type="entry name" value="BaiN-like_dom_sf"/>
</dbReference>
<dbReference type="Pfam" id="PF22780">
    <property type="entry name" value="HI0933_like_1st"/>
    <property type="match status" value="1"/>
</dbReference>
<proteinExistence type="predicted"/>
<evidence type="ECO:0000256" key="2">
    <source>
        <dbReference type="ARBA" id="ARBA00022630"/>
    </source>
</evidence>
<evidence type="ECO:0000259" key="5">
    <source>
        <dbReference type="Pfam" id="PF22780"/>
    </source>
</evidence>
<dbReference type="EMBL" id="JACQXR010000022">
    <property type="protein sequence ID" value="MBI4725982.1"/>
    <property type="molecule type" value="Genomic_DNA"/>
</dbReference>
<dbReference type="Gene3D" id="3.50.50.60">
    <property type="entry name" value="FAD/NAD(P)-binding domain"/>
    <property type="match status" value="1"/>
</dbReference>
<dbReference type="PANTHER" id="PTHR42887:SF2">
    <property type="entry name" value="OS12G0638800 PROTEIN"/>
    <property type="match status" value="1"/>
</dbReference>
<dbReference type="Proteomes" id="UP000736328">
    <property type="component" value="Unassembled WGS sequence"/>
</dbReference>
<dbReference type="Pfam" id="PF03486">
    <property type="entry name" value="HI0933_like"/>
    <property type="match status" value="1"/>
</dbReference>
<dbReference type="Gene3D" id="2.40.30.10">
    <property type="entry name" value="Translation factors"/>
    <property type="match status" value="1"/>
</dbReference>
<comment type="caution">
    <text evidence="6">The sequence shown here is derived from an EMBL/GenBank/DDBJ whole genome shotgun (WGS) entry which is preliminary data.</text>
</comment>
<gene>
    <name evidence="6" type="ORF">HY768_01950</name>
</gene>
<sequence length="404" mass="43810">MPKKEIHIIGGGASGMIAAIAAARGGAKVRLWEKSRSLGRKLLATGNGRCNFANRDLAPKHFHTPVPTVADMVLSQFELKQTLEFFEGLGIEYYCDARGRYFPKSNEAPSVLLALEREMGNLGIEVNLHSEIVDIKKTKTGFLLHQRGQSHQAQAVILTCGGAAAPQLGGGEGGYQLARQLGHNVTPLRPALASLELEGNWYHKLQGIRLDMGLTVFEGSKKILQLIDEGLFTKYGLSGPLALKSSRILGEGRKQCFLNFVPGQTSLEMLSVLVRRAKNISSRPAQEFFNGLLPQKIGQMLIRESKIDPGKDTAHLSETEIKKLASNITAWPAKVKAVRPFKEAQVTVGGVDLREVIPETLESKKIPGLYFAGEILDVDGDTGGYNLQWAWSSGQVAGKSAASG</sequence>
<dbReference type="NCBIfam" id="TIGR00275">
    <property type="entry name" value="aminoacetone oxidase family FAD-binding enzyme"/>
    <property type="match status" value="1"/>
</dbReference>
<dbReference type="AlphaFoldDB" id="A0A933I9V8"/>
<dbReference type="SUPFAM" id="SSF51905">
    <property type="entry name" value="FAD/NAD(P)-binding domain"/>
    <property type="match status" value="1"/>
</dbReference>
<evidence type="ECO:0000313" key="6">
    <source>
        <dbReference type="EMBL" id="MBI4725982.1"/>
    </source>
</evidence>
<evidence type="ECO:0000256" key="1">
    <source>
        <dbReference type="ARBA" id="ARBA00001974"/>
    </source>
</evidence>
<keyword evidence="3" id="KW-0274">FAD</keyword>
<organism evidence="6 7">
    <name type="scientific">candidate division TA06 bacterium</name>
    <dbReference type="NCBI Taxonomy" id="2250710"/>
    <lineage>
        <taxon>Bacteria</taxon>
        <taxon>Bacteria division TA06</taxon>
    </lineage>
</organism>
<dbReference type="SUPFAM" id="SSF160996">
    <property type="entry name" value="HI0933 insert domain-like"/>
    <property type="match status" value="1"/>
</dbReference>
<comment type="cofactor">
    <cofactor evidence="1">
        <name>FAD</name>
        <dbReference type="ChEBI" id="CHEBI:57692"/>
    </cofactor>
</comment>
<reference evidence="6" key="1">
    <citation type="submission" date="2020-07" db="EMBL/GenBank/DDBJ databases">
        <title>Huge and variable diversity of episymbiotic CPR bacteria and DPANN archaea in groundwater ecosystems.</title>
        <authorList>
            <person name="He C.Y."/>
            <person name="Keren R."/>
            <person name="Whittaker M."/>
            <person name="Farag I.F."/>
            <person name="Doudna J."/>
            <person name="Cate J.H.D."/>
            <person name="Banfield J.F."/>
        </authorList>
    </citation>
    <scope>NUCLEOTIDE SEQUENCE</scope>
    <source>
        <strain evidence="6">NC_groundwater_1520_Pr4_B-0.1um_53_5</strain>
    </source>
</reference>
<evidence type="ECO:0000313" key="7">
    <source>
        <dbReference type="Proteomes" id="UP000736328"/>
    </source>
</evidence>
<evidence type="ECO:0000256" key="3">
    <source>
        <dbReference type="ARBA" id="ARBA00022827"/>
    </source>
</evidence>
<protein>
    <submittedName>
        <fullName evidence="6">Aminoacetone oxidase family FAD-binding enzyme</fullName>
    </submittedName>
</protein>
<dbReference type="InterPro" id="IPR057661">
    <property type="entry name" value="RsdA/BaiN/AoA(So)_Rossmann"/>
</dbReference>